<evidence type="ECO:0000313" key="1">
    <source>
        <dbReference type="EMBL" id="KAJ3810753.1"/>
    </source>
</evidence>
<keyword evidence="2" id="KW-1185">Reference proteome</keyword>
<reference evidence="1" key="1">
    <citation type="submission" date="2022-09" db="EMBL/GenBank/DDBJ databases">
        <title>A Global Phylogenomic Analysis of the Shiitake Genus Lentinula.</title>
        <authorList>
            <consortium name="DOE Joint Genome Institute"/>
            <person name="Sierra-Patev S."/>
            <person name="Min B."/>
            <person name="Naranjo-Ortiz M."/>
            <person name="Looney B."/>
            <person name="Konkel Z."/>
            <person name="Slot J.C."/>
            <person name="Sakamoto Y."/>
            <person name="Steenwyk J.L."/>
            <person name="Rokas A."/>
            <person name="Carro J."/>
            <person name="Camarero S."/>
            <person name="Ferreira P."/>
            <person name="Molpeceres G."/>
            <person name="Ruiz-Duenas F.J."/>
            <person name="Serrano A."/>
            <person name="Henrissat B."/>
            <person name="Drula E."/>
            <person name="Hughes K.W."/>
            <person name="Mata J.L."/>
            <person name="Ishikawa N.K."/>
            <person name="Vargas-Isla R."/>
            <person name="Ushijima S."/>
            <person name="Smith C.A."/>
            <person name="Ahrendt S."/>
            <person name="Andreopoulos W."/>
            <person name="He G."/>
            <person name="Labutti K."/>
            <person name="Lipzen A."/>
            <person name="Ng V."/>
            <person name="Riley R."/>
            <person name="Sandor L."/>
            <person name="Barry K."/>
            <person name="Martinez A.T."/>
            <person name="Xiao Y."/>
            <person name="Gibbons J.G."/>
            <person name="Terashima K."/>
            <person name="Grigoriev I.V."/>
            <person name="Hibbett D.S."/>
        </authorList>
    </citation>
    <scope>NUCLEOTIDE SEQUENCE</scope>
    <source>
        <strain evidence="1">TMI1499</strain>
    </source>
</reference>
<accession>A0ACC1U1N0</accession>
<comment type="caution">
    <text evidence="1">The sequence shown here is derived from an EMBL/GenBank/DDBJ whole genome shotgun (WGS) entry which is preliminary data.</text>
</comment>
<sequence length="831" mass="92004">MSKRTNTNSNESPVQMFAQATQLAFHNSSFNAAGRDINYYTVFNDDEKMIHQWLGAPDSSINLCTALDRKTSGTGNWIFHDPQYIHWMKQGGMLWIQGKAGSGKTILLSTLLESFQRDPQKTVCYHYFDTRDTTGAKSSYQGLLSSLLQQLGSSNSRIHPALKVLHQSSKTGLMYAKPSNKSMENVFKTIINDLQSEGPVCVVLDALDECNEITSRHLPDIHWGSRILISLDIENTSGDIDVYLATKIAEDFQDFKSEPFKVEVKKALKTKAEGVFRWIDCQLNILKECKTSKAARRAMQNLPLDLQGTYEQAVQKCKNGPNSTEAYHILLWLLYAFEPLDQKQVTAILSIDLEEQIVESSDEVAFKIENIVDSTLVAINSDGVVQLAHASVKEFLLLKQVAIQMKASFDMDAHLAHDTLAQMCIVYLLQWKDGEVLEQDFPFESYAIQHWADHTASSLQGDQLGNVLRDLSHEILKASSLQYHHWTEKYKLQTFLYGTKKGMNPFWWAACLGLLPAVNDITLLDKDFLNQPTGDLGTPLSVAAYFEKENSVYFLLHNGANVNAQGGELGNALQAAACCGNVKIVKCLFESGANVNAQGGLFGNALQAASWNDHRDVVEYLLKNGADANVQGGEYGNSLVAAAYEGNEIIVKWLVAHGADVNTQVEFFLGNALQTAAYEGYETIVQYLLLNGADINAEGGEYGSALKAAASKGHENIFIYLLDNGANFNAQSSEYGHVLQSAIRRGNERIVKRFLDDGADVNTQGGYHGNALQTAVFWGHESMVKHFLESGAEVNASDGPYGNILRSVEYAYNGRNEQIIQILVEFGAKNT</sequence>
<protein>
    <submittedName>
        <fullName evidence="1">Ankyrin repeat-containing domain protein</fullName>
    </submittedName>
</protein>
<organism evidence="1 2">
    <name type="scientific">Lentinula aff. lateritia</name>
    <dbReference type="NCBI Taxonomy" id="2804960"/>
    <lineage>
        <taxon>Eukaryota</taxon>
        <taxon>Fungi</taxon>
        <taxon>Dikarya</taxon>
        <taxon>Basidiomycota</taxon>
        <taxon>Agaricomycotina</taxon>
        <taxon>Agaricomycetes</taxon>
        <taxon>Agaricomycetidae</taxon>
        <taxon>Agaricales</taxon>
        <taxon>Marasmiineae</taxon>
        <taxon>Omphalotaceae</taxon>
        <taxon>Lentinula</taxon>
    </lineage>
</organism>
<proteinExistence type="predicted"/>
<dbReference type="Proteomes" id="UP001163835">
    <property type="component" value="Unassembled WGS sequence"/>
</dbReference>
<gene>
    <name evidence="1" type="ORF">F5876DRAFT_65371</name>
</gene>
<dbReference type="EMBL" id="MU795088">
    <property type="protein sequence ID" value="KAJ3810753.1"/>
    <property type="molecule type" value="Genomic_DNA"/>
</dbReference>
<evidence type="ECO:0000313" key="2">
    <source>
        <dbReference type="Proteomes" id="UP001163835"/>
    </source>
</evidence>
<name>A0ACC1U1N0_9AGAR</name>